<evidence type="ECO:0000313" key="3">
    <source>
        <dbReference type="Proteomes" id="UP000305948"/>
    </source>
</evidence>
<feature type="compositionally biased region" description="Acidic residues" evidence="1">
    <location>
        <begin position="41"/>
        <end position="61"/>
    </location>
</feature>
<gene>
    <name evidence="2" type="ORF">OE88DRAFT_1665455</name>
</gene>
<evidence type="ECO:0000256" key="1">
    <source>
        <dbReference type="SAM" id="MobiDB-lite"/>
    </source>
</evidence>
<reference evidence="2 3" key="1">
    <citation type="journal article" date="2019" name="Nat. Ecol. Evol.">
        <title>Megaphylogeny resolves global patterns of mushroom evolution.</title>
        <authorList>
            <person name="Varga T."/>
            <person name="Krizsan K."/>
            <person name="Foldi C."/>
            <person name="Dima B."/>
            <person name="Sanchez-Garcia M."/>
            <person name="Sanchez-Ramirez S."/>
            <person name="Szollosi G.J."/>
            <person name="Szarkandi J.G."/>
            <person name="Papp V."/>
            <person name="Albert L."/>
            <person name="Andreopoulos W."/>
            <person name="Angelini C."/>
            <person name="Antonin V."/>
            <person name="Barry K.W."/>
            <person name="Bougher N.L."/>
            <person name="Buchanan P."/>
            <person name="Buyck B."/>
            <person name="Bense V."/>
            <person name="Catcheside P."/>
            <person name="Chovatia M."/>
            <person name="Cooper J."/>
            <person name="Damon W."/>
            <person name="Desjardin D."/>
            <person name="Finy P."/>
            <person name="Geml J."/>
            <person name="Haridas S."/>
            <person name="Hughes K."/>
            <person name="Justo A."/>
            <person name="Karasinski D."/>
            <person name="Kautmanova I."/>
            <person name="Kiss B."/>
            <person name="Kocsube S."/>
            <person name="Kotiranta H."/>
            <person name="LaButti K.M."/>
            <person name="Lechner B.E."/>
            <person name="Liimatainen K."/>
            <person name="Lipzen A."/>
            <person name="Lukacs Z."/>
            <person name="Mihaltcheva S."/>
            <person name="Morgado L.N."/>
            <person name="Niskanen T."/>
            <person name="Noordeloos M.E."/>
            <person name="Ohm R.A."/>
            <person name="Ortiz-Santana B."/>
            <person name="Ovrebo C."/>
            <person name="Racz N."/>
            <person name="Riley R."/>
            <person name="Savchenko A."/>
            <person name="Shiryaev A."/>
            <person name="Soop K."/>
            <person name="Spirin V."/>
            <person name="Szebenyi C."/>
            <person name="Tomsovsky M."/>
            <person name="Tulloss R.E."/>
            <person name="Uehling J."/>
            <person name="Grigoriev I.V."/>
            <person name="Vagvolgyi C."/>
            <person name="Papp T."/>
            <person name="Martin F.M."/>
            <person name="Miettinen O."/>
            <person name="Hibbett D.S."/>
            <person name="Nagy L.G."/>
        </authorList>
    </citation>
    <scope>NUCLEOTIDE SEQUENCE [LARGE SCALE GENOMIC DNA]</scope>
    <source>
        <strain evidence="2 3">OMC1185</strain>
    </source>
</reference>
<evidence type="ECO:0000313" key="2">
    <source>
        <dbReference type="EMBL" id="TFK47816.1"/>
    </source>
</evidence>
<dbReference type="AlphaFoldDB" id="A0A5C3MTN6"/>
<feature type="region of interest" description="Disordered" evidence="1">
    <location>
        <begin position="34"/>
        <end position="72"/>
    </location>
</feature>
<organism evidence="2 3">
    <name type="scientific">Heliocybe sulcata</name>
    <dbReference type="NCBI Taxonomy" id="5364"/>
    <lineage>
        <taxon>Eukaryota</taxon>
        <taxon>Fungi</taxon>
        <taxon>Dikarya</taxon>
        <taxon>Basidiomycota</taxon>
        <taxon>Agaricomycotina</taxon>
        <taxon>Agaricomycetes</taxon>
        <taxon>Gloeophyllales</taxon>
        <taxon>Gloeophyllaceae</taxon>
        <taxon>Heliocybe</taxon>
    </lineage>
</organism>
<proteinExistence type="predicted"/>
<dbReference type="Proteomes" id="UP000305948">
    <property type="component" value="Unassembled WGS sequence"/>
</dbReference>
<name>A0A5C3MTN6_9AGAM</name>
<dbReference type="EMBL" id="ML213522">
    <property type="protein sequence ID" value="TFK47816.1"/>
    <property type="molecule type" value="Genomic_DNA"/>
</dbReference>
<dbReference type="OrthoDB" id="3308115at2759"/>
<sequence length="201" mass="23080">MLSYVFESFSSIGDICHEGAFLALPNTDLPEWNVLGQDFRDDGDEIDDDNNGDEEEEEEEQGNVQEHDSWAEPRITYEEFVVEMETARRALEAKLASERSMWEHLVREDDDVEETELEEKEDRDEVEAGMVDEADVDVADMSMLSYYYRDESSLSINFDADASLIRDCDFEAEVEVALAYEADLEDFEEDDAWGFEGLSMA</sequence>
<accession>A0A5C3MTN6</accession>
<keyword evidence="3" id="KW-1185">Reference proteome</keyword>
<protein>
    <submittedName>
        <fullName evidence="2">Uncharacterized protein</fullName>
    </submittedName>
</protein>